<dbReference type="CDD" id="cd01449">
    <property type="entry name" value="TST_Repeat_2"/>
    <property type="match status" value="1"/>
</dbReference>
<dbReference type="SUPFAM" id="SSF52821">
    <property type="entry name" value="Rhodanese/Cell cycle control phosphatase"/>
    <property type="match status" value="2"/>
</dbReference>
<evidence type="ECO:0000313" key="5">
    <source>
        <dbReference type="EMBL" id="SKB06673.1"/>
    </source>
</evidence>
<protein>
    <recommendedName>
        <fullName evidence="2">Sulfurtransferase</fullName>
    </recommendedName>
</protein>
<feature type="signal peptide" evidence="3">
    <location>
        <begin position="1"/>
        <end position="20"/>
    </location>
</feature>
<dbReference type="InterPro" id="IPR001763">
    <property type="entry name" value="Rhodanese-like_dom"/>
</dbReference>
<organism evidence="5 6">
    <name type="scientific">Prosthecobacter debontii</name>
    <dbReference type="NCBI Taxonomy" id="48467"/>
    <lineage>
        <taxon>Bacteria</taxon>
        <taxon>Pseudomonadati</taxon>
        <taxon>Verrucomicrobiota</taxon>
        <taxon>Verrucomicrobiia</taxon>
        <taxon>Verrucomicrobiales</taxon>
        <taxon>Verrucomicrobiaceae</taxon>
        <taxon>Prosthecobacter</taxon>
    </lineage>
</organism>
<dbReference type="SMART" id="SM00450">
    <property type="entry name" value="RHOD"/>
    <property type="match status" value="2"/>
</dbReference>
<keyword evidence="2 5" id="KW-0808">Transferase</keyword>
<name>A0A1T4YYE2_9BACT</name>
<dbReference type="InterPro" id="IPR036873">
    <property type="entry name" value="Rhodanese-like_dom_sf"/>
</dbReference>
<feature type="domain" description="Rhodanese" evidence="4">
    <location>
        <begin position="184"/>
        <end position="291"/>
    </location>
</feature>
<evidence type="ECO:0000259" key="4">
    <source>
        <dbReference type="PROSITE" id="PS50206"/>
    </source>
</evidence>
<dbReference type="PROSITE" id="PS50206">
    <property type="entry name" value="RHODANESE_3"/>
    <property type="match status" value="2"/>
</dbReference>
<dbReference type="EMBL" id="FUYE01000021">
    <property type="protein sequence ID" value="SKB06673.1"/>
    <property type="molecule type" value="Genomic_DNA"/>
</dbReference>
<proteinExistence type="predicted"/>
<keyword evidence="5" id="KW-0670">Pyruvate</keyword>
<evidence type="ECO:0000256" key="1">
    <source>
        <dbReference type="ARBA" id="ARBA00022737"/>
    </source>
</evidence>
<reference evidence="6" key="1">
    <citation type="submission" date="2017-02" db="EMBL/GenBank/DDBJ databases">
        <authorList>
            <person name="Varghese N."/>
            <person name="Submissions S."/>
        </authorList>
    </citation>
    <scope>NUCLEOTIDE SEQUENCE [LARGE SCALE GENOMIC DNA]</scope>
    <source>
        <strain evidence="6">ATCC 700200</strain>
    </source>
</reference>
<evidence type="ECO:0000256" key="3">
    <source>
        <dbReference type="SAM" id="SignalP"/>
    </source>
</evidence>
<dbReference type="STRING" id="48467.SAMN02745166_04508"/>
<gene>
    <name evidence="5" type="ORF">SAMN02745166_04508</name>
</gene>
<keyword evidence="3" id="KW-0732">Signal</keyword>
<dbReference type="PANTHER" id="PTHR43855">
    <property type="entry name" value="THIOSULFATE SULFURTRANSFERASE"/>
    <property type="match status" value="1"/>
</dbReference>
<dbReference type="Pfam" id="PF00581">
    <property type="entry name" value="Rhodanese"/>
    <property type="match status" value="2"/>
</dbReference>
<dbReference type="PANTHER" id="PTHR43855:SF1">
    <property type="entry name" value="THIOSULFATE SULFURTRANSFERASE"/>
    <property type="match status" value="1"/>
</dbReference>
<feature type="domain" description="Rhodanese" evidence="4">
    <location>
        <begin position="39"/>
        <end position="154"/>
    </location>
</feature>
<dbReference type="GO" id="GO:0004792">
    <property type="term" value="F:thiosulfate-cyanide sulfurtransferase activity"/>
    <property type="evidence" value="ECO:0007669"/>
    <property type="project" value="InterPro"/>
</dbReference>
<sequence length="307" mass="33715">MKPILTLLATLALLTASLRAEIGLISPADAKALIENPDAAKRPIVLDTRGGYKDYFRGHLPTAHHINFDTLRGTDHAVPVQYLPEDITRALLLRAGADKNRTHIIYATGEKLPNDEILSASMVAHVLEKAGIEDIRILDGGLPGWQAAGFAPTQEYFGNPTGSLPEKGHPEIAATIDDVLAEKDQPGVILVDARPQNEYLGQDEIWLRKGHIPGAVSFHWARLMASDNTHKFKPFAEVKAELEKAGITPDKKVICYCGTSREGSLVRFYLAHVAGYPNVRLYEGAWKEYVWVKNKSLPAETTAPTVK</sequence>
<feature type="chain" id="PRO_5012730253" description="Sulfurtransferase" evidence="3">
    <location>
        <begin position="21"/>
        <end position="307"/>
    </location>
</feature>
<dbReference type="Proteomes" id="UP000190774">
    <property type="component" value="Unassembled WGS sequence"/>
</dbReference>
<evidence type="ECO:0000313" key="6">
    <source>
        <dbReference type="Proteomes" id="UP000190774"/>
    </source>
</evidence>
<keyword evidence="6" id="KW-1185">Reference proteome</keyword>
<dbReference type="InterPro" id="IPR001307">
    <property type="entry name" value="Thiosulphate_STrfase_CS"/>
</dbReference>
<keyword evidence="1" id="KW-0677">Repeat</keyword>
<dbReference type="InterPro" id="IPR051126">
    <property type="entry name" value="Thiosulfate_sulfurtransferase"/>
</dbReference>
<dbReference type="RefSeq" id="WP_078815640.1">
    <property type="nucleotide sequence ID" value="NZ_FUYE01000021.1"/>
</dbReference>
<accession>A0A1T4YYE2</accession>
<dbReference type="AlphaFoldDB" id="A0A1T4YYE2"/>
<dbReference type="OrthoDB" id="9770030at2"/>
<dbReference type="Gene3D" id="3.40.250.10">
    <property type="entry name" value="Rhodanese-like domain"/>
    <property type="match status" value="2"/>
</dbReference>
<evidence type="ECO:0000256" key="2">
    <source>
        <dbReference type="RuleBase" id="RU000507"/>
    </source>
</evidence>
<dbReference type="PROSITE" id="PS00683">
    <property type="entry name" value="RHODANESE_2"/>
    <property type="match status" value="1"/>
</dbReference>